<keyword evidence="2" id="KW-0812">Transmembrane</keyword>
<keyword evidence="2" id="KW-0472">Membrane</keyword>
<keyword evidence="2" id="KW-1133">Transmembrane helix</keyword>
<feature type="region of interest" description="Disordered" evidence="1">
    <location>
        <begin position="1"/>
        <end position="24"/>
    </location>
</feature>
<proteinExistence type="predicted"/>
<name>G9WX85_9FIRM</name>
<feature type="transmembrane region" description="Helical" evidence="2">
    <location>
        <begin position="357"/>
        <end position="378"/>
    </location>
</feature>
<evidence type="ECO:0000313" key="5">
    <source>
        <dbReference type="Proteomes" id="UP000003527"/>
    </source>
</evidence>
<sequence>MLEKEQTEKQQKEKQQKEKQSKKKTQRIKELDSFKGFLIFIVVLGHFLLPLKDSPYPLFSRSFYLIYSFHMPAFVFLSGYFGYSGWKKRGTNFRSLLSYGFLYLFMQGMLHICDIFFYGSTRIFPDFWHASSTPWYILALIFWNLALLPAELFLRRREGKEITAYLLFLILLSVPLSFLEVGRTLKDFLALDRSLSFAPFYYLGFLAKCYGFSFQKIYKLPAVLGGLFSFSLFGFLPQLLPYTRVFYGTWGYRIEREAILPFFKTYPIVLRIAYIPFALCIAYFFFFLLRFLLEKGGGQRFSGAAPSGHRKKMKKIEDFLQKAGEYTLPIFVFHRPFRDAFFACGADRYFLEGGLPLWIVVLFYLFLIGFSLVLMKLLGRKALDAFCRFRLPEKRI</sequence>
<feature type="transmembrane region" description="Helical" evidence="2">
    <location>
        <begin position="162"/>
        <end position="182"/>
    </location>
</feature>
<evidence type="ECO:0000256" key="1">
    <source>
        <dbReference type="SAM" id="MobiDB-lite"/>
    </source>
</evidence>
<dbReference type="AlphaFoldDB" id="G9WX85"/>
<dbReference type="InterPro" id="IPR002656">
    <property type="entry name" value="Acyl_transf_3_dom"/>
</dbReference>
<keyword evidence="5" id="KW-1185">Reference proteome</keyword>
<dbReference type="PATRIC" id="fig|796944.3.peg.2214"/>
<feature type="transmembrane region" description="Helical" evidence="2">
    <location>
        <begin position="220"/>
        <end position="240"/>
    </location>
</feature>
<gene>
    <name evidence="4" type="ORF">HMPREF9624_01459</name>
</gene>
<feature type="compositionally biased region" description="Basic and acidic residues" evidence="1">
    <location>
        <begin position="1"/>
        <end position="19"/>
    </location>
</feature>
<dbReference type="HOGENOM" id="CLU_047004_1_0_9"/>
<dbReference type="Proteomes" id="UP000003527">
    <property type="component" value="Unassembled WGS sequence"/>
</dbReference>
<feature type="transmembrane region" description="Helical" evidence="2">
    <location>
        <begin position="272"/>
        <end position="293"/>
    </location>
</feature>
<evidence type="ECO:0000313" key="4">
    <source>
        <dbReference type="EMBL" id="EHL09418.1"/>
    </source>
</evidence>
<dbReference type="Pfam" id="PF01757">
    <property type="entry name" value="Acyl_transf_3"/>
    <property type="match status" value="1"/>
</dbReference>
<feature type="transmembrane region" description="Helical" evidence="2">
    <location>
        <begin position="63"/>
        <end position="84"/>
    </location>
</feature>
<dbReference type="EMBL" id="AFZD01000021">
    <property type="protein sequence ID" value="EHL09418.1"/>
    <property type="molecule type" value="Genomic_DNA"/>
</dbReference>
<dbReference type="InterPro" id="IPR052734">
    <property type="entry name" value="Nod_factor_acetyltransferase"/>
</dbReference>
<dbReference type="PANTHER" id="PTHR37312:SF1">
    <property type="entry name" value="MEMBRANE-BOUND ACYLTRANSFERASE YKRP-RELATED"/>
    <property type="match status" value="1"/>
</dbReference>
<comment type="caution">
    <text evidence="4">The sequence shown here is derived from an EMBL/GenBank/DDBJ whole genome shotgun (WGS) entry which is preliminary data.</text>
</comment>
<feature type="domain" description="Acyltransferase 3" evidence="3">
    <location>
        <begin position="29"/>
        <end position="374"/>
    </location>
</feature>
<evidence type="ECO:0000259" key="3">
    <source>
        <dbReference type="Pfam" id="PF01757"/>
    </source>
</evidence>
<accession>G9WX85</accession>
<organism evidence="4 5">
    <name type="scientific">Oribacterium asaccharolyticum ACB7</name>
    <dbReference type="NCBI Taxonomy" id="796944"/>
    <lineage>
        <taxon>Bacteria</taxon>
        <taxon>Bacillati</taxon>
        <taxon>Bacillota</taxon>
        <taxon>Clostridia</taxon>
        <taxon>Lachnospirales</taxon>
        <taxon>Lachnospiraceae</taxon>
        <taxon>Oribacterium</taxon>
    </lineage>
</organism>
<feature type="transmembrane region" description="Helical" evidence="2">
    <location>
        <begin position="133"/>
        <end position="150"/>
    </location>
</feature>
<feature type="transmembrane region" description="Helical" evidence="2">
    <location>
        <begin position="33"/>
        <end position="51"/>
    </location>
</feature>
<dbReference type="GO" id="GO:0016747">
    <property type="term" value="F:acyltransferase activity, transferring groups other than amino-acyl groups"/>
    <property type="evidence" value="ECO:0007669"/>
    <property type="project" value="InterPro"/>
</dbReference>
<evidence type="ECO:0000256" key="2">
    <source>
        <dbReference type="SAM" id="Phobius"/>
    </source>
</evidence>
<dbReference type="PANTHER" id="PTHR37312">
    <property type="entry name" value="MEMBRANE-BOUND ACYLTRANSFERASE YKRP-RELATED"/>
    <property type="match status" value="1"/>
</dbReference>
<dbReference type="RefSeq" id="WP_009537224.1">
    <property type="nucleotide sequence ID" value="NZ_JH414505.1"/>
</dbReference>
<feature type="transmembrane region" description="Helical" evidence="2">
    <location>
        <begin position="194"/>
        <end position="213"/>
    </location>
</feature>
<reference evidence="4 5" key="1">
    <citation type="submission" date="2011-08" db="EMBL/GenBank/DDBJ databases">
        <title>The Genome Sequence of Oribacterium sp. ACB7.</title>
        <authorList>
            <consortium name="The Broad Institute Genome Sequencing Platform"/>
            <person name="Earl A."/>
            <person name="Ward D."/>
            <person name="Feldgarden M."/>
            <person name="Gevers D."/>
            <person name="Sizova M."/>
            <person name="Hazen A."/>
            <person name="Epstein S."/>
            <person name="Young S.K."/>
            <person name="Zeng Q."/>
            <person name="Gargeya S."/>
            <person name="Fitzgerald M."/>
            <person name="Haas B."/>
            <person name="Abouelleil A."/>
            <person name="Alvarado L."/>
            <person name="Arachchi H.M."/>
            <person name="Berlin A."/>
            <person name="Brown A."/>
            <person name="Chapman S.B."/>
            <person name="Chen Z."/>
            <person name="Dunbar C."/>
            <person name="Freedman E."/>
            <person name="Gearin G."/>
            <person name="Gellesch M."/>
            <person name="Goldberg J."/>
            <person name="Griggs A."/>
            <person name="Gujja S."/>
            <person name="Heiman D."/>
            <person name="Howarth C."/>
            <person name="Larson L."/>
            <person name="Lui A."/>
            <person name="MacDonald P.J.P."/>
            <person name="Montmayeur A."/>
            <person name="Murphy C."/>
            <person name="Neiman D."/>
            <person name="Pearson M."/>
            <person name="Priest M."/>
            <person name="Roberts A."/>
            <person name="Saif S."/>
            <person name="Shea T."/>
            <person name="Shenoy N."/>
            <person name="Sisk P."/>
            <person name="Stolte C."/>
            <person name="Sykes S."/>
            <person name="Wortman J."/>
            <person name="Nusbaum C."/>
            <person name="Birren B."/>
        </authorList>
    </citation>
    <scope>NUCLEOTIDE SEQUENCE [LARGE SCALE GENOMIC DNA]</scope>
    <source>
        <strain evidence="4 5">ACB7</strain>
    </source>
</reference>
<feature type="transmembrane region" description="Helical" evidence="2">
    <location>
        <begin position="96"/>
        <end position="118"/>
    </location>
</feature>
<protein>
    <recommendedName>
        <fullName evidence="3">Acyltransferase 3 domain-containing protein</fullName>
    </recommendedName>
</protein>